<dbReference type="Proteomes" id="UP000231279">
    <property type="component" value="Unassembled WGS sequence"/>
</dbReference>
<dbReference type="STRING" id="429701.A0A2G9GJE5"/>
<gene>
    <name evidence="1" type="ORF">CDL12_22063</name>
</gene>
<protein>
    <submittedName>
        <fullName evidence="1">Uncharacterized protein</fullName>
    </submittedName>
</protein>
<name>A0A2G9GJE5_9LAMI</name>
<proteinExistence type="predicted"/>
<evidence type="ECO:0000313" key="1">
    <source>
        <dbReference type="EMBL" id="PIN05396.1"/>
    </source>
</evidence>
<comment type="caution">
    <text evidence="1">The sequence shown here is derived from an EMBL/GenBank/DDBJ whole genome shotgun (WGS) entry which is preliminary data.</text>
</comment>
<dbReference type="AlphaFoldDB" id="A0A2G9GJE5"/>
<sequence length="68" mass="7882">MALLINHCYLNFFMKMIAGYDEGAGEDSSFSSPLVADIWKRSASFRWSEKGQSSFRSIKKRLQEATWR</sequence>
<accession>A0A2G9GJE5</accession>
<dbReference type="EMBL" id="NKXS01004784">
    <property type="protein sequence ID" value="PIN05396.1"/>
    <property type="molecule type" value="Genomic_DNA"/>
</dbReference>
<keyword evidence="2" id="KW-1185">Reference proteome</keyword>
<reference evidence="2" key="1">
    <citation type="journal article" date="2018" name="Gigascience">
        <title>Genome assembly of the Pink Ipe (Handroanthus impetiginosus, Bignoniaceae), a highly valued, ecologically keystone Neotropical timber forest tree.</title>
        <authorList>
            <person name="Silva-Junior O.B."/>
            <person name="Grattapaglia D."/>
            <person name="Novaes E."/>
            <person name="Collevatti R.G."/>
        </authorList>
    </citation>
    <scope>NUCLEOTIDE SEQUENCE [LARGE SCALE GENOMIC DNA]</scope>
    <source>
        <strain evidence="2">cv. UFG-1</strain>
    </source>
</reference>
<evidence type="ECO:0000313" key="2">
    <source>
        <dbReference type="Proteomes" id="UP000231279"/>
    </source>
</evidence>
<organism evidence="1 2">
    <name type="scientific">Handroanthus impetiginosus</name>
    <dbReference type="NCBI Taxonomy" id="429701"/>
    <lineage>
        <taxon>Eukaryota</taxon>
        <taxon>Viridiplantae</taxon>
        <taxon>Streptophyta</taxon>
        <taxon>Embryophyta</taxon>
        <taxon>Tracheophyta</taxon>
        <taxon>Spermatophyta</taxon>
        <taxon>Magnoliopsida</taxon>
        <taxon>eudicotyledons</taxon>
        <taxon>Gunneridae</taxon>
        <taxon>Pentapetalae</taxon>
        <taxon>asterids</taxon>
        <taxon>lamiids</taxon>
        <taxon>Lamiales</taxon>
        <taxon>Bignoniaceae</taxon>
        <taxon>Crescentiina</taxon>
        <taxon>Tabebuia alliance</taxon>
        <taxon>Handroanthus</taxon>
    </lineage>
</organism>